<dbReference type="PANTHER" id="PTHR44586:SF25">
    <property type="entry name" value="(WILD MALAYSIAN BANANA) HYPOTHETICAL PROTEIN"/>
    <property type="match status" value="1"/>
</dbReference>
<dbReference type="Proteomes" id="UP000287651">
    <property type="component" value="Unassembled WGS sequence"/>
</dbReference>
<dbReference type="Pfam" id="PF03478">
    <property type="entry name" value="Beta-prop_KIB1-4"/>
    <property type="match status" value="1"/>
</dbReference>
<dbReference type="AlphaFoldDB" id="A0A426YH51"/>
<sequence length="168" mass="19007">MHRFFFHKAVLSMAPDADGNFTIVMIYSVWKRLAFASAGDEAWTSIQTPHGFHDVSHCTDKFYTARYGGTVMAWEANGLPIVPKIISSDINETYIGCMMYLVKSPDGNLMLICRHAGEGPIISHTSLFLVFSLDERDLQWMKVKSMHQQTLFLGSNQSMFLSVLTFRS</sequence>
<proteinExistence type="predicted"/>
<dbReference type="EMBL" id="AMZH03012446">
    <property type="protein sequence ID" value="RRT51006.1"/>
    <property type="molecule type" value="Genomic_DNA"/>
</dbReference>
<dbReference type="PANTHER" id="PTHR44586">
    <property type="entry name" value="F-BOX DOMAIN CONTAINING PROTEIN, EXPRESSED"/>
    <property type="match status" value="1"/>
</dbReference>
<feature type="domain" description="KIB1-4 beta-propeller" evidence="1">
    <location>
        <begin position="3"/>
        <end position="164"/>
    </location>
</feature>
<organism evidence="2 3">
    <name type="scientific">Ensete ventricosum</name>
    <name type="common">Abyssinian banana</name>
    <name type="synonym">Musa ensete</name>
    <dbReference type="NCBI Taxonomy" id="4639"/>
    <lineage>
        <taxon>Eukaryota</taxon>
        <taxon>Viridiplantae</taxon>
        <taxon>Streptophyta</taxon>
        <taxon>Embryophyta</taxon>
        <taxon>Tracheophyta</taxon>
        <taxon>Spermatophyta</taxon>
        <taxon>Magnoliopsida</taxon>
        <taxon>Liliopsida</taxon>
        <taxon>Zingiberales</taxon>
        <taxon>Musaceae</taxon>
        <taxon>Ensete</taxon>
    </lineage>
</organism>
<evidence type="ECO:0000259" key="1">
    <source>
        <dbReference type="Pfam" id="PF03478"/>
    </source>
</evidence>
<dbReference type="InterPro" id="IPR005174">
    <property type="entry name" value="KIB1-4_b-propeller"/>
</dbReference>
<evidence type="ECO:0000313" key="3">
    <source>
        <dbReference type="Proteomes" id="UP000287651"/>
    </source>
</evidence>
<accession>A0A426YH51</accession>
<evidence type="ECO:0000313" key="2">
    <source>
        <dbReference type="EMBL" id="RRT51006.1"/>
    </source>
</evidence>
<comment type="caution">
    <text evidence="2">The sequence shown here is derived from an EMBL/GenBank/DDBJ whole genome shotgun (WGS) entry which is preliminary data.</text>
</comment>
<protein>
    <recommendedName>
        <fullName evidence="1">KIB1-4 beta-propeller domain-containing protein</fullName>
    </recommendedName>
</protein>
<reference evidence="2 3" key="1">
    <citation type="journal article" date="2014" name="Agronomy (Basel)">
        <title>A Draft Genome Sequence for Ensete ventricosum, the Drought-Tolerant Tree Against Hunger.</title>
        <authorList>
            <person name="Harrison J."/>
            <person name="Moore K.A."/>
            <person name="Paszkiewicz K."/>
            <person name="Jones T."/>
            <person name="Grant M."/>
            <person name="Ambacheew D."/>
            <person name="Muzemil S."/>
            <person name="Studholme D.J."/>
        </authorList>
    </citation>
    <scope>NUCLEOTIDE SEQUENCE [LARGE SCALE GENOMIC DNA]</scope>
</reference>
<name>A0A426YH51_ENSVE</name>
<gene>
    <name evidence="2" type="ORF">B296_00048453</name>
</gene>